<evidence type="ECO:0000313" key="1">
    <source>
        <dbReference type="EMBL" id="KRZ34277.1"/>
    </source>
</evidence>
<gene>
    <name evidence="1" type="ORF">T4B_2077</name>
    <name evidence="2" type="ORF">T4C_2284</name>
</gene>
<comment type="caution">
    <text evidence="2">The sequence shown here is derived from an EMBL/GenBank/DDBJ whole genome shotgun (WGS) entry which is preliminary data.</text>
</comment>
<dbReference type="Proteomes" id="UP000054805">
    <property type="component" value="Unassembled WGS sequence"/>
</dbReference>
<dbReference type="AntiFam" id="ANF00280">
    <property type="entry name" value="Spurious ORF (shadow ORF of PyrG)"/>
</dbReference>
<evidence type="ECO:0000313" key="4">
    <source>
        <dbReference type="Proteomes" id="UP000054826"/>
    </source>
</evidence>
<sequence>MLGGLGLLLASAVRFRQQAHVNAEEVVPAHAELKLSKRLHKRHAFDVANCAAEFNYANVRSNAASVDRLASHTLHPFLNSVGDVRDHLNRPAEKVTFTFAGNDVHVNFARCDVVVAIQLHIQEAFVISKIQINLTAIVQYKYFTMFEW</sequence>
<evidence type="ECO:0000313" key="3">
    <source>
        <dbReference type="Proteomes" id="UP000054805"/>
    </source>
</evidence>
<dbReference type="EMBL" id="JYDS01000004">
    <property type="protein sequence ID" value="KRZ34277.1"/>
    <property type="molecule type" value="Genomic_DNA"/>
</dbReference>
<evidence type="ECO:0000313" key="2">
    <source>
        <dbReference type="EMBL" id="KRZ45744.1"/>
    </source>
</evidence>
<name>A0A0V1KEU3_TRIPS</name>
<dbReference type="AlphaFoldDB" id="A0A0V1KEU3"/>
<proteinExistence type="predicted"/>
<dbReference type="EMBL" id="JYDV01000002">
    <property type="protein sequence ID" value="KRZ45744.1"/>
    <property type="molecule type" value="Genomic_DNA"/>
</dbReference>
<keyword evidence="3" id="KW-1185">Reference proteome</keyword>
<protein>
    <submittedName>
        <fullName evidence="2">Uncharacterized protein</fullName>
    </submittedName>
</protein>
<reference evidence="3 4" key="1">
    <citation type="submission" date="2015-01" db="EMBL/GenBank/DDBJ databases">
        <title>Evolution of Trichinella species and genotypes.</title>
        <authorList>
            <person name="Korhonen P.K."/>
            <person name="Edoardo P."/>
            <person name="Giuseppe L.R."/>
            <person name="Gasser R.B."/>
        </authorList>
    </citation>
    <scope>NUCLEOTIDE SEQUENCE [LARGE SCALE GENOMIC DNA]</scope>
    <source>
        <strain evidence="2">ISS176</strain>
        <strain evidence="1">ISS588</strain>
    </source>
</reference>
<organism evidence="2 4">
    <name type="scientific">Trichinella pseudospiralis</name>
    <name type="common">Parasitic roundworm</name>
    <dbReference type="NCBI Taxonomy" id="6337"/>
    <lineage>
        <taxon>Eukaryota</taxon>
        <taxon>Metazoa</taxon>
        <taxon>Ecdysozoa</taxon>
        <taxon>Nematoda</taxon>
        <taxon>Enoplea</taxon>
        <taxon>Dorylaimia</taxon>
        <taxon>Trichinellida</taxon>
        <taxon>Trichinellidae</taxon>
        <taxon>Trichinella</taxon>
    </lineage>
</organism>
<accession>A0A0V1KEU3</accession>
<dbReference type="Proteomes" id="UP000054826">
    <property type="component" value="Unassembled WGS sequence"/>
</dbReference>